<dbReference type="Proteomes" id="UP000282613">
    <property type="component" value="Unassembled WGS sequence"/>
</dbReference>
<evidence type="ECO:0000313" key="2">
    <source>
        <dbReference type="Proteomes" id="UP000282613"/>
    </source>
</evidence>
<evidence type="ECO:0000313" key="3">
    <source>
        <dbReference type="WBParaSite" id="TASK_0000879201-mRNA-1"/>
    </source>
</evidence>
<dbReference type="AlphaFoldDB" id="A0A0R3WDF2"/>
<keyword evidence="2" id="KW-1185">Reference proteome</keyword>
<dbReference type="WBParaSite" id="TASK_0000879201-mRNA-1">
    <property type="protein sequence ID" value="TASK_0000879201-mRNA-1"/>
    <property type="gene ID" value="TASK_0000879201"/>
</dbReference>
<accession>A0A0R3WDF2</accession>
<dbReference type="EMBL" id="UYRS01018894">
    <property type="protein sequence ID" value="VDK41039.1"/>
    <property type="molecule type" value="Genomic_DNA"/>
</dbReference>
<reference evidence="1 2" key="2">
    <citation type="submission" date="2018-11" db="EMBL/GenBank/DDBJ databases">
        <authorList>
            <consortium name="Pathogen Informatics"/>
        </authorList>
    </citation>
    <scope>NUCLEOTIDE SEQUENCE [LARGE SCALE GENOMIC DNA]</scope>
</reference>
<name>A0A0R3WDF2_TAEAS</name>
<proteinExistence type="predicted"/>
<protein>
    <submittedName>
        <fullName evidence="3">Transcriptional regulator</fullName>
    </submittedName>
</protein>
<evidence type="ECO:0000313" key="1">
    <source>
        <dbReference type="EMBL" id="VDK41039.1"/>
    </source>
</evidence>
<gene>
    <name evidence="1" type="ORF">TASK_LOCUS8793</name>
</gene>
<organism evidence="3">
    <name type="scientific">Taenia asiatica</name>
    <name type="common">Asian tapeworm</name>
    <dbReference type="NCBI Taxonomy" id="60517"/>
    <lineage>
        <taxon>Eukaryota</taxon>
        <taxon>Metazoa</taxon>
        <taxon>Spiralia</taxon>
        <taxon>Lophotrochozoa</taxon>
        <taxon>Platyhelminthes</taxon>
        <taxon>Cestoda</taxon>
        <taxon>Eucestoda</taxon>
        <taxon>Cyclophyllidea</taxon>
        <taxon>Taeniidae</taxon>
        <taxon>Taenia</taxon>
    </lineage>
</organism>
<reference evidence="3" key="1">
    <citation type="submission" date="2017-02" db="UniProtKB">
        <authorList>
            <consortium name="WormBaseParasite"/>
        </authorList>
    </citation>
    <scope>IDENTIFICATION</scope>
</reference>
<sequence length="38" mass="4480">MTSVVTQVPKISNRMAFERKLSLTWVIRRIKEAQLYEG</sequence>